<protein>
    <submittedName>
        <fullName evidence="2">DNA-binding SARP family transcriptional activator</fullName>
    </submittedName>
</protein>
<feature type="domain" description="Bacterial transcriptional activator" evidence="1">
    <location>
        <begin position="94"/>
        <end position="230"/>
    </location>
</feature>
<dbReference type="InterPro" id="IPR036388">
    <property type="entry name" value="WH-like_DNA-bd_sf"/>
</dbReference>
<keyword evidence="3" id="KW-1185">Reference proteome</keyword>
<dbReference type="AlphaFoldDB" id="A0A841HVT3"/>
<comment type="caution">
    <text evidence="2">The sequence shown here is derived from an EMBL/GenBank/DDBJ whole genome shotgun (WGS) entry which is preliminary data.</text>
</comment>
<dbReference type="InterPro" id="IPR051677">
    <property type="entry name" value="AfsR-DnrI-RedD_regulator"/>
</dbReference>
<dbReference type="InterPro" id="IPR041664">
    <property type="entry name" value="AAA_16"/>
</dbReference>
<reference evidence="2 3" key="1">
    <citation type="submission" date="2020-08" db="EMBL/GenBank/DDBJ databases">
        <title>Genomic Encyclopedia of Type Strains, Phase IV (KMG-IV): sequencing the most valuable type-strain genomes for metagenomic binning, comparative biology and taxonomic classification.</title>
        <authorList>
            <person name="Goeker M."/>
        </authorList>
    </citation>
    <scope>NUCLEOTIDE SEQUENCE [LARGE SCALE GENOMIC DNA]</scope>
    <source>
        <strain evidence="2 3">DSM 21458</strain>
    </source>
</reference>
<sequence>MEAAWTLCILGQPHLQDARSQPVYLERKAAGLLAYLALEGPTHRSRLAGLLWPESREVTARNNLVQLLRKLRLATQAELVQGADTLDLSPLLEVDLIHSQRLYAQGRHADFVQARGLPLEGLDFDDLPEFEDWLISARERWEGWQRAALQKLGEEAEADGDLHAALGWSEALLEADPVSEAAFRAVMRRLYLLGDRHRALEVFERCVQTLEVELGVAPLPETQELAELIRQGNALPGAAPALSGTIPLSVLRPPRLLGRAALWARMEQAWAEGKVILLSGAPGSGKSRLAHDFLSSKGRFLRADARPGDARMPYATLVRVWNQVLTDNPDLHIEGWVRRELARLFPTLGEAPPPLQGEADRLRFYEAGARFVWTTRDRYAGQLCDDIQFIDAASYELGLYAIGRLGSPESSGLPTRTIFCFRDEELPEAYRAGMDDLLRAGLAVHFQVEPLDPAAVRELLEGLDIKGIERLVGPLERLSGGNPLFILETVKHLIETGRLGAELPEKLPPPGRMVQLLETRLARLGPTALQAARAAAVLQSDFDLELVAEVLGASLLELAPAWEELEAAQIVSGERFSHDLVYEAVLAGLPASLCRVLHRSAARALEGRGAAPARIAGHWISGGSAAAAPWLLKAAEEARARLRLHEATGFLERAAEILEEAGDPDGAFGARFNEALVLAELDQPERQQRVVDTLMASARDAGQRARAWVARCYLLFVQGDVVQLEQAARSGLEEAEHAGDVEARRELLEAFAVTRILVGKPSEAVAPFEELDRLGEQHGQPLWRGKAQEGLGLVYSYGQRSAARSALERARDFYREVGYRSGEYGVLNKLGAVEFELGRYREARAHYVAAAHGMSGTDGYLEIQMISLLGQATCARATGDFASALEGLETGIALAERAQRGLGGVLLAELATLLLLLGQPQRAADALERARSWPGVPLHQMYRLELAAALVTGSLEAFSRAIAGGQEGSDAYTSAVLPLYYVPGRPWAQVLEAAEAALELARQHELVGVERVAGLRRSQALLALGRPVEARQALPDVQGLEAGLPGDLTVTEAWVIAAQVQRAVGEVPDAALEAAEAWLRRAAALLPTAERRALLSDSRPARLLAEAGVSAVDQR</sequence>
<dbReference type="SUPFAM" id="SSF52540">
    <property type="entry name" value="P-loop containing nucleoside triphosphate hydrolases"/>
    <property type="match status" value="1"/>
</dbReference>
<dbReference type="Proteomes" id="UP000569951">
    <property type="component" value="Unassembled WGS sequence"/>
</dbReference>
<dbReference type="Pfam" id="PF13191">
    <property type="entry name" value="AAA_16"/>
    <property type="match status" value="1"/>
</dbReference>
<dbReference type="InterPro" id="IPR011990">
    <property type="entry name" value="TPR-like_helical_dom_sf"/>
</dbReference>
<dbReference type="EMBL" id="JACHHG010000001">
    <property type="protein sequence ID" value="MBB6096943.1"/>
    <property type="molecule type" value="Genomic_DNA"/>
</dbReference>
<keyword evidence="2" id="KW-0238">DNA-binding</keyword>
<dbReference type="GO" id="GO:0003677">
    <property type="term" value="F:DNA binding"/>
    <property type="evidence" value="ECO:0007669"/>
    <property type="project" value="UniProtKB-KW"/>
</dbReference>
<organism evidence="2 3">
    <name type="scientific">Deinobacterium chartae</name>
    <dbReference type="NCBI Taxonomy" id="521158"/>
    <lineage>
        <taxon>Bacteria</taxon>
        <taxon>Thermotogati</taxon>
        <taxon>Deinococcota</taxon>
        <taxon>Deinococci</taxon>
        <taxon>Deinococcales</taxon>
        <taxon>Deinococcaceae</taxon>
        <taxon>Deinobacterium</taxon>
    </lineage>
</organism>
<dbReference type="Gene3D" id="1.10.10.10">
    <property type="entry name" value="Winged helix-like DNA-binding domain superfamily/Winged helix DNA-binding domain"/>
    <property type="match status" value="1"/>
</dbReference>
<proteinExistence type="predicted"/>
<evidence type="ECO:0000313" key="3">
    <source>
        <dbReference type="Proteomes" id="UP000569951"/>
    </source>
</evidence>
<name>A0A841HVT3_9DEIO</name>
<dbReference type="RefSeq" id="WP_183983864.1">
    <property type="nucleotide sequence ID" value="NZ_JACHHG010000001.1"/>
</dbReference>
<evidence type="ECO:0000313" key="2">
    <source>
        <dbReference type="EMBL" id="MBB6096943.1"/>
    </source>
</evidence>
<dbReference type="PANTHER" id="PTHR35807">
    <property type="entry name" value="TRANSCRIPTIONAL REGULATOR REDD-RELATED"/>
    <property type="match status" value="1"/>
</dbReference>
<dbReference type="Pfam" id="PF03704">
    <property type="entry name" value="BTAD"/>
    <property type="match status" value="1"/>
</dbReference>
<dbReference type="SUPFAM" id="SSF48452">
    <property type="entry name" value="TPR-like"/>
    <property type="match status" value="2"/>
</dbReference>
<dbReference type="SMART" id="SM01043">
    <property type="entry name" value="BTAD"/>
    <property type="match status" value="1"/>
</dbReference>
<gene>
    <name evidence="2" type="ORF">HNR42_000355</name>
</gene>
<dbReference type="Gene3D" id="1.25.40.10">
    <property type="entry name" value="Tetratricopeptide repeat domain"/>
    <property type="match status" value="2"/>
</dbReference>
<evidence type="ECO:0000259" key="1">
    <source>
        <dbReference type="SMART" id="SM01043"/>
    </source>
</evidence>
<accession>A0A841HVT3</accession>
<dbReference type="InterPro" id="IPR005158">
    <property type="entry name" value="BTAD"/>
</dbReference>
<dbReference type="InterPro" id="IPR027417">
    <property type="entry name" value="P-loop_NTPase"/>
</dbReference>